<feature type="region of interest" description="Disordered" evidence="1">
    <location>
        <begin position="1241"/>
        <end position="1262"/>
    </location>
</feature>
<proteinExistence type="predicted"/>
<accession>A0A699GZM0</accession>
<comment type="caution">
    <text evidence="3">The sequence shown here is derived from an EMBL/GenBank/DDBJ whole genome shotgun (WGS) entry which is preliminary data.</text>
</comment>
<dbReference type="InterPro" id="IPR013103">
    <property type="entry name" value="RVT_2"/>
</dbReference>
<dbReference type="EMBL" id="BKCJ010076940">
    <property type="protein sequence ID" value="GEW85086.1"/>
    <property type="molecule type" value="Genomic_DNA"/>
</dbReference>
<feature type="domain" description="Reverse transcriptase Ty1/copia-type" evidence="2">
    <location>
        <begin position="563"/>
        <end position="717"/>
    </location>
</feature>
<dbReference type="AlphaFoldDB" id="A0A699GZM0"/>
<protein>
    <submittedName>
        <fullName evidence="3">Retrovirus-related Pol polyprotein from transposon TNT 1-94</fullName>
    </submittedName>
</protein>
<dbReference type="InterPro" id="IPR043502">
    <property type="entry name" value="DNA/RNA_pol_sf"/>
</dbReference>
<feature type="region of interest" description="Disordered" evidence="1">
    <location>
        <begin position="478"/>
        <end position="497"/>
    </location>
</feature>
<feature type="region of interest" description="Disordered" evidence="1">
    <location>
        <begin position="390"/>
        <end position="424"/>
    </location>
</feature>
<sequence length="1262" mass="141320">MIMLAPSDRGLILYQAYGNLYAMTGHTTSIYTSWASLEDKRIVVMFVLLSPRVIVVMVCPFVTTCYYTSLTITDAIDSGPEPSFDRPAISGVCVRIKSLHEVTVVKVRVNAAKLNLVLFKNGNAPPITQVVKGVETTIAPAIVEEKAQRRLELKARSTLLMGIPNEHQLKFNSIKYGKSLLHAVEKSQLDIHGESISQEDVNQKFLRSLSPEWNTHTIVWTNKPEIDILSLDDLYNNLKIYEPEVKGTSSSNTYTQNVAFMSSNSTSNINGSVNTAHDVTTASTQATAVNLTTIDNLIDAVICSFFATLVSCDGLGGYDWSNQAKDGQTNFALMAYFSTSSNSEIINKCKTSLGYNVVPPPYIGNFLPPKPDLSGLKEFVKESIVNEPTVKKPTVEASEAKANGDKPKDGNPQQDLQDKGVIDSECSRHMTGNISYLTDDEEIDGGYLAFGGNPKEGKITSRGNAGTKACDDARKARMETVDEDPRQESKCKDQQKKDDVNITNNVNTASTYGVNVVSAKTNNELPFDPDMPALEDISTFNFSSDQEDADKKANMNNMDTTIQNKKDERGIMIRNKARLVAQGHTQEEGIDYDEVFVPVARIKSIRLFLAYASFKDFVVYQMNVKSAFLYGKIKEEVYVCQPLGFEDPDFPDKVHKVEKALYGLHQAPRAWYESLLTYLLDNGFHKGKIDKTLFIRRYKDDILLVQVYVDDIIFGLTKKELLKHKQDGIFISQDKYVAKILKKYGFSEVKNASTPIEIQNPLLKDEDGKEVDVHIYRSMIGSLMYLASLMPDIMFAVCACARYQVNLKVLHLHAVKRIFRDLQLEDAEGVDCLPNAVIFEQLTLIGNMKRVGKGSSGRDTPLFATMMVQVQEDMGEDEAVNEEMDNSLKRAVTTTTSLDAEQDRGVNIPQSGEDSLKLTKLMELCTKLQQRVLDLETTKTTQAMEIESLKKIRIANIDANEDITLVGTHDEQMFDADQDLGGKEVFVTQQDEKVVEKEVDAAQTQVTTAATTPIISIDEATLAQALAELKYAKPKAKAKGIVFHEPEEAQQEVGANIELIESWDDVQVKIDADYQLAKRLQAEEQHELNNKEKAKLFMQLLEKKRKFFAEKRKEEKRNKPPTQAKKRKIICTYLKNMEGKKLTDLKNKSFDSIKKMFDRAFKWVNIFVDYKTELVKESSKKAKEEVTEGSSKRAGTELEQESVKKQKIDDDEETYELKQLVNIIPDEEGVGIDAIPLAVKPPSIIDGNSQRGKENLLPDNQG</sequence>
<feature type="region of interest" description="Disordered" evidence="1">
    <location>
        <begin position="1179"/>
        <end position="1207"/>
    </location>
</feature>
<dbReference type="PANTHER" id="PTHR11439:SF495">
    <property type="entry name" value="REVERSE TRANSCRIPTASE, RNA-DEPENDENT DNA POLYMERASE-RELATED"/>
    <property type="match status" value="1"/>
</dbReference>
<gene>
    <name evidence="3" type="ORF">Tci_257062</name>
</gene>
<feature type="compositionally biased region" description="Basic and acidic residues" evidence="1">
    <location>
        <begin position="390"/>
        <end position="409"/>
    </location>
</feature>
<organism evidence="3">
    <name type="scientific">Tanacetum cinerariifolium</name>
    <name type="common">Dalmatian daisy</name>
    <name type="synonym">Chrysanthemum cinerariifolium</name>
    <dbReference type="NCBI Taxonomy" id="118510"/>
    <lineage>
        <taxon>Eukaryota</taxon>
        <taxon>Viridiplantae</taxon>
        <taxon>Streptophyta</taxon>
        <taxon>Embryophyta</taxon>
        <taxon>Tracheophyta</taxon>
        <taxon>Spermatophyta</taxon>
        <taxon>Magnoliopsida</taxon>
        <taxon>eudicotyledons</taxon>
        <taxon>Gunneridae</taxon>
        <taxon>Pentapetalae</taxon>
        <taxon>asterids</taxon>
        <taxon>campanulids</taxon>
        <taxon>Asterales</taxon>
        <taxon>Asteraceae</taxon>
        <taxon>Asteroideae</taxon>
        <taxon>Anthemideae</taxon>
        <taxon>Anthemidinae</taxon>
        <taxon>Tanacetum</taxon>
    </lineage>
</organism>
<dbReference type="SUPFAM" id="SSF56672">
    <property type="entry name" value="DNA/RNA polymerases"/>
    <property type="match status" value="1"/>
</dbReference>
<evidence type="ECO:0000259" key="2">
    <source>
        <dbReference type="Pfam" id="PF07727"/>
    </source>
</evidence>
<dbReference type="Pfam" id="PF07727">
    <property type="entry name" value="RVT_2"/>
    <property type="match status" value="1"/>
</dbReference>
<dbReference type="PANTHER" id="PTHR11439">
    <property type="entry name" value="GAG-POL-RELATED RETROTRANSPOSON"/>
    <property type="match status" value="1"/>
</dbReference>
<name>A0A699GZM0_TANCI</name>
<evidence type="ECO:0000256" key="1">
    <source>
        <dbReference type="SAM" id="MobiDB-lite"/>
    </source>
</evidence>
<evidence type="ECO:0000313" key="3">
    <source>
        <dbReference type="EMBL" id="GEW85086.1"/>
    </source>
</evidence>
<reference evidence="3" key="1">
    <citation type="journal article" date="2019" name="Sci. Rep.">
        <title>Draft genome of Tanacetum cinerariifolium, the natural source of mosquito coil.</title>
        <authorList>
            <person name="Yamashiro T."/>
            <person name="Shiraishi A."/>
            <person name="Satake H."/>
            <person name="Nakayama K."/>
        </authorList>
    </citation>
    <scope>NUCLEOTIDE SEQUENCE</scope>
</reference>